<proteinExistence type="predicted"/>
<evidence type="ECO:0000313" key="1">
    <source>
        <dbReference type="EMBL" id="KJV63692.1"/>
    </source>
</evidence>
<evidence type="ECO:0000313" key="2">
    <source>
        <dbReference type="Proteomes" id="UP000033441"/>
    </source>
</evidence>
<accession>A0A0F3N7L8</accession>
<reference evidence="1 2" key="1">
    <citation type="submission" date="2015-02" db="EMBL/GenBank/DDBJ databases">
        <title>Genome Sequencing of Rickettsiales.</title>
        <authorList>
            <person name="Daugherty S.C."/>
            <person name="Su Q."/>
            <person name="Abolude K."/>
            <person name="Beier-Sexton M."/>
            <person name="Carlyon J.A."/>
            <person name="Carter R."/>
            <person name="Day N.P."/>
            <person name="Dumler S.J."/>
            <person name="Dyachenko V."/>
            <person name="Godinez A."/>
            <person name="Kurtti T.J."/>
            <person name="Lichay M."/>
            <person name="Mullins K.E."/>
            <person name="Ott S."/>
            <person name="Pappas-Brown V."/>
            <person name="Paris D.H."/>
            <person name="Patel P."/>
            <person name="Richards A.L."/>
            <person name="Sadzewicz L."/>
            <person name="Sears K."/>
            <person name="Seidman D."/>
            <person name="Sengamalay N."/>
            <person name="Stenos J."/>
            <person name="Tallon L.J."/>
            <person name="Vincent G."/>
            <person name="Fraser C.M."/>
            <person name="Munderloh U."/>
            <person name="Dunning-Hotopp J.C."/>
        </authorList>
    </citation>
    <scope>NUCLEOTIDE SEQUENCE [LARGE SCALE GENOMIC DNA]</scope>
    <source>
        <strain evidence="1 2">ApMUC09</strain>
    </source>
</reference>
<dbReference type="AlphaFoldDB" id="A0A0F3N7L8"/>
<dbReference type="Proteomes" id="UP000033441">
    <property type="component" value="Unassembled WGS sequence"/>
</dbReference>
<dbReference type="EMBL" id="LANV01000001">
    <property type="protein sequence ID" value="KJV63692.1"/>
    <property type="molecule type" value="Genomic_DNA"/>
</dbReference>
<gene>
    <name evidence="1" type="ORF">APHMUC_0277</name>
</gene>
<comment type="caution">
    <text evidence="1">The sequence shown here is derived from an EMBL/GenBank/DDBJ whole genome shotgun (WGS) entry which is preliminary data.</text>
</comment>
<protein>
    <submittedName>
        <fullName evidence="1">Uncharacterized protein</fullName>
    </submittedName>
</protein>
<organism evidence="1 2">
    <name type="scientific">Anaplasma phagocytophilum str. ApMUC09</name>
    <dbReference type="NCBI Taxonomy" id="1359152"/>
    <lineage>
        <taxon>Bacteria</taxon>
        <taxon>Pseudomonadati</taxon>
        <taxon>Pseudomonadota</taxon>
        <taxon>Alphaproteobacteria</taxon>
        <taxon>Rickettsiales</taxon>
        <taxon>Anaplasmataceae</taxon>
        <taxon>Anaplasma</taxon>
        <taxon>phagocytophilum group</taxon>
    </lineage>
</organism>
<name>A0A0F3N7L8_ANAPH</name>
<sequence>MRLDHCFLDQGEYVGTAKVCIRCSTFYQGGTASSILSDANWRHNTTVSSCEDFHAKTCSVECVARGRV</sequence>